<keyword evidence="1" id="KW-1133">Transmembrane helix</keyword>
<feature type="transmembrane region" description="Helical" evidence="1">
    <location>
        <begin position="12"/>
        <end position="34"/>
    </location>
</feature>
<organism evidence="2 3">
    <name type="scientific">Litoribacter ruber</name>
    <dbReference type="NCBI Taxonomy" id="702568"/>
    <lineage>
        <taxon>Bacteria</taxon>
        <taxon>Pseudomonadati</taxon>
        <taxon>Bacteroidota</taxon>
        <taxon>Cytophagia</taxon>
        <taxon>Cytophagales</taxon>
        <taxon>Cyclobacteriaceae</taxon>
        <taxon>Litoribacter</taxon>
    </lineage>
</organism>
<dbReference type="RefSeq" id="WP_213946529.1">
    <property type="nucleotide sequence ID" value="NZ_JAHCMY010000016.1"/>
</dbReference>
<keyword evidence="1" id="KW-0472">Membrane</keyword>
<reference evidence="2 3" key="1">
    <citation type="submission" date="2021-05" db="EMBL/GenBank/DDBJ databases">
        <authorList>
            <person name="Zhang Z.D."/>
            <person name="Osman G."/>
        </authorList>
    </citation>
    <scope>NUCLEOTIDE SEQUENCE [LARGE SCALE GENOMIC DNA]</scope>
    <source>
        <strain evidence="2 3">KCTC 32217</strain>
    </source>
</reference>
<sequence>MELKFIFEESFSSALIAITTVIQAGFIIATYFFAKKQFKNFRGNSLWERHKDMMSQSMFEFNNLVKIYLDFFELGRDKSPQNMLNLYNEFKSKLPTIITHQAQIFTYCKLADVPHVERLFQKFVDETTILHQTIQAIKHECLYCDGSGNWKIKEECNELLCLIPNDYHDFVNRDNYKMNTLILAIEDAFTFEFNKL</sequence>
<dbReference type="EMBL" id="JAHCMY010000016">
    <property type="protein sequence ID" value="MBS9525671.1"/>
    <property type="molecule type" value="Genomic_DNA"/>
</dbReference>
<keyword evidence="3" id="KW-1185">Reference proteome</keyword>
<evidence type="ECO:0000313" key="2">
    <source>
        <dbReference type="EMBL" id="MBS9525671.1"/>
    </source>
</evidence>
<gene>
    <name evidence="2" type="ORF">KI659_16755</name>
</gene>
<dbReference type="AlphaFoldDB" id="A0AAP2CLV1"/>
<evidence type="ECO:0008006" key="4">
    <source>
        <dbReference type="Google" id="ProtNLM"/>
    </source>
</evidence>
<comment type="caution">
    <text evidence="2">The sequence shown here is derived from an EMBL/GenBank/DDBJ whole genome shotgun (WGS) entry which is preliminary data.</text>
</comment>
<accession>A0AAP2CLV1</accession>
<name>A0AAP2CLV1_9BACT</name>
<evidence type="ECO:0000256" key="1">
    <source>
        <dbReference type="SAM" id="Phobius"/>
    </source>
</evidence>
<dbReference type="Proteomes" id="UP001319104">
    <property type="component" value="Unassembled WGS sequence"/>
</dbReference>
<keyword evidence="1" id="KW-0812">Transmembrane</keyword>
<protein>
    <recommendedName>
        <fullName evidence="4">DUF4760 domain-containing protein</fullName>
    </recommendedName>
</protein>
<evidence type="ECO:0000313" key="3">
    <source>
        <dbReference type="Proteomes" id="UP001319104"/>
    </source>
</evidence>
<proteinExistence type="predicted"/>